<dbReference type="InterPro" id="IPR050930">
    <property type="entry name" value="MFS_Vesicular_Transporter"/>
</dbReference>
<dbReference type="PANTHER" id="PTHR23506">
    <property type="entry name" value="GH10249P"/>
    <property type="match status" value="1"/>
</dbReference>
<evidence type="ECO:0000313" key="8">
    <source>
        <dbReference type="EMBL" id="CEM40215.1"/>
    </source>
</evidence>
<dbReference type="VEuPathDB" id="CryptoDB:Cvel_5888"/>
<dbReference type="Gene3D" id="1.20.1250.20">
    <property type="entry name" value="MFS general substrate transporter like domains"/>
    <property type="match status" value="1"/>
</dbReference>
<dbReference type="InterPro" id="IPR036259">
    <property type="entry name" value="MFS_trans_sf"/>
</dbReference>
<dbReference type="EMBL" id="CDMZ01001995">
    <property type="protein sequence ID" value="CEM40215.1"/>
    <property type="molecule type" value="Genomic_DNA"/>
</dbReference>
<feature type="transmembrane region" description="Helical" evidence="7">
    <location>
        <begin position="120"/>
        <end position="142"/>
    </location>
</feature>
<feature type="compositionally biased region" description="Polar residues" evidence="6">
    <location>
        <begin position="92"/>
        <end position="101"/>
    </location>
</feature>
<dbReference type="AlphaFoldDB" id="A0A0G4H930"/>
<feature type="transmembrane region" description="Helical" evidence="7">
    <location>
        <begin position="206"/>
        <end position="234"/>
    </location>
</feature>
<keyword evidence="3 7" id="KW-0812">Transmembrane</keyword>
<keyword evidence="4 7" id="KW-1133">Transmembrane helix</keyword>
<feature type="compositionally biased region" description="Basic and acidic residues" evidence="6">
    <location>
        <begin position="14"/>
        <end position="42"/>
    </location>
</feature>
<dbReference type="GO" id="GO:0016020">
    <property type="term" value="C:membrane"/>
    <property type="evidence" value="ECO:0007669"/>
    <property type="project" value="UniProtKB-SubCell"/>
</dbReference>
<evidence type="ECO:0000256" key="5">
    <source>
        <dbReference type="ARBA" id="ARBA00023136"/>
    </source>
</evidence>
<accession>A0A0G4H930</accession>
<evidence type="ECO:0000256" key="6">
    <source>
        <dbReference type="SAM" id="MobiDB-lite"/>
    </source>
</evidence>
<feature type="transmembrane region" description="Helical" evidence="7">
    <location>
        <begin position="148"/>
        <end position="167"/>
    </location>
</feature>
<evidence type="ECO:0008006" key="9">
    <source>
        <dbReference type="Google" id="ProtNLM"/>
    </source>
</evidence>
<keyword evidence="5 7" id="KW-0472">Membrane</keyword>
<evidence type="ECO:0000256" key="4">
    <source>
        <dbReference type="ARBA" id="ARBA00022989"/>
    </source>
</evidence>
<feature type="compositionally biased region" description="Low complexity" evidence="6">
    <location>
        <begin position="70"/>
        <end position="82"/>
    </location>
</feature>
<feature type="transmembrane region" description="Helical" evidence="7">
    <location>
        <begin position="401"/>
        <end position="421"/>
    </location>
</feature>
<evidence type="ECO:0000256" key="7">
    <source>
        <dbReference type="SAM" id="Phobius"/>
    </source>
</evidence>
<gene>
    <name evidence="8" type="ORF">Cvel_5888</name>
</gene>
<sequence>MTSTRPGAGEEDEERKSLLHTGDEERDKDRTRLPTPHPDADSSRPNPSGQDPNLNYVSGQRLSLSNDTNLQSPSSLPSRPLSAQPGRKRNSEGANSSLSGETHTEGDLDFVSDCRLMGSLWALVFLHLLCMVVIVPVLPRMIHLSPAWQSLVFAVSPLCGIAFALPAGRLVDRLTWRPLVLVPCVTLLACAFFFLLAAFWKKSPGILLTLVLMGRVSQGTGGAFLWPVALTAIAGTRPRHRVANSIGWLYTGNVGALVGVPISGSLYDSAGLLGLFEILFLAVLVCCLGVVLARPSSMRGGRERQLRGDGEERVLEEGENVPLAKRTGGEMEVEGDGSPSGSVEKESEGSLFDGHLYAMFGACTLSWAFLFAVEALAPLYWKFAFPSVSPGAVGAYLTPMLLGRVALTLCGAFAISALGSLEMHRRRQKALSSWNSQQGGEGMPLSGAAALSPSADSVSVQQLELSLLTSRFAHWACLWSLVVSSMANGGSLWYPSLMGQALLLAVVGAATGLLSVASVVWLEGFAEDRGQMKRYGQASAVLSMATNVGAVFGPVCSALVAQFGKSSGGRGHEESVRAASFLPLAMTVLGCVGMASAFWLAWSLGSYPRTLGKYREKLLIG</sequence>
<keyword evidence="2" id="KW-0813">Transport</keyword>
<feature type="transmembrane region" description="Helical" evidence="7">
    <location>
        <begin position="581"/>
        <end position="605"/>
    </location>
</feature>
<feature type="region of interest" description="Disordered" evidence="6">
    <location>
        <begin position="325"/>
        <end position="346"/>
    </location>
</feature>
<feature type="transmembrane region" description="Helical" evidence="7">
    <location>
        <begin position="356"/>
        <end position="381"/>
    </location>
</feature>
<feature type="region of interest" description="Disordered" evidence="6">
    <location>
        <begin position="1"/>
        <end position="103"/>
    </location>
</feature>
<evidence type="ECO:0000256" key="1">
    <source>
        <dbReference type="ARBA" id="ARBA00004141"/>
    </source>
</evidence>
<organism evidence="8">
    <name type="scientific">Chromera velia CCMP2878</name>
    <dbReference type="NCBI Taxonomy" id="1169474"/>
    <lineage>
        <taxon>Eukaryota</taxon>
        <taxon>Sar</taxon>
        <taxon>Alveolata</taxon>
        <taxon>Colpodellida</taxon>
        <taxon>Chromeraceae</taxon>
        <taxon>Chromera</taxon>
    </lineage>
</organism>
<feature type="transmembrane region" description="Helical" evidence="7">
    <location>
        <begin position="501"/>
        <end position="526"/>
    </location>
</feature>
<dbReference type="PANTHER" id="PTHR23506:SF23">
    <property type="entry name" value="GH10249P"/>
    <property type="match status" value="1"/>
</dbReference>
<feature type="transmembrane region" description="Helical" evidence="7">
    <location>
        <begin position="472"/>
        <end position="495"/>
    </location>
</feature>
<dbReference type="InterPro" id="IPR011701">
    <property type="entry name" value="MFS"/>
</dbReference>
<proteinExistence type="predicted"/>
<evidence type="ECO:0000256" key="2">
    <source>
        <dbReference type="ARBA" id="ARBA00022448"/>
    </source>
</evidence>
<feature type="transmembrane region" description="Helical" evidence="7">
    <location>
        <begin position="273"/>
        <end position="293"/>
    </location>
</feature>
<evidence type="ECO:0000256" key="3">
    <source>
        <dbReference type="ARBA" id="ARBA00022692"/>
    </source>
</evidence>
<dbReference type="GO" id="GO:0022857">
    <property type="term" value="F:transmembrane transporter activity"/>
    <property type="evidence" value="ECO:0007669"/>
    <property type="project" value="InterPro"/>
</dbReference>
<reference evidence="8" key="1">
    <citation type="submission" date="2014-11" db="EMBL/GenBank/DDBJ databases">
        <authorList>
            <person name="Otto D Thomas"/>
            <person name="Naeem Raeece"/>
        </authorList>
    </citation>
    <scope>NUCLEOTIDE SEQUENCE</scope>
</reference>
<feature type="compositionally biased region" description="Polar residues" evidence="6">
    <location>
        <begin position="43"/>
        <end position="69"/>
    </location>
</feature>
<dbReference type="SUPFAM" id="SSF103473">
    <property type="entry name" value="MFS general substrate transporter"/>
    <property type="match status" value="2"/>
</dbReference>
<name>A0A0G4H930_9ALVE</name>
<protein>
    <recommendedName>
        <fullName evidence="9">Major facilitator superfamily (MFS) profile domain-containing protein</fullName>
    </recommendedName>
</protein>
<feature type="transmembrane region" description="Helical" evidence="7">
    <location>
        <begin position="179"/>
        <end position="200"/>
    </location>
</feature>
<feature type="transmembrane region" description="Helical" evidence="7">
    <location>
        <begin position="246"/>
        <end position="267"/>
    </location>
</feature>
<dbReference type="Pfam" id="PF07690">
    <property type="entry name" value="MFS_1"/>
    <property type="match status" value="1"/>
</dbReference>
<feature type="transmembrane region" description="Helical" evidence="7">
    <location>
        <begin position="538"/>
        <end position="561"/>
    </location>
</feature>
<comment type="subcellular location">
    <subcellularLocation>
        <location evidence="1">Membrane</location>
        <topology evidence="1">Multi-pass membrane protein</topology>
    </subcellularLocation>
</comment>